<reference evidence="2 3" key="1">
    <citation type="journal article" date="2024" name="Nat. Commun.">
        <title>Phylogenomics reveals the evolutionary origins of lichenization in chlorophyte algae.</title>
        <authorList>
            <person name="Puginier C."/>
            <person name="Libourel C."/>
            <person name="Otte J."/>
            <person name="Skaloud P."/>
            <person name="Haon M."/>
            <person name="Grisel S."/>
            <person name="Petersen M."/>
            <person name="Berrin J.G."/>
            <person name="Delaux P.M."/>
            <person name="Dal Grande F."/>
            <person name="Keller J."/>
        </authorList>
    </citation>
    <scope>NUCLEOTIDE SEQUENCE [LARGE SCALE GENOMIC DNA]</scope>
    <source>
        <strain evidence="2 3">SAG 2036</strain>
    </source>
</reference>
<comment type="caution">
    <text evidence="2">The sequence shown here is derived from an EMBL/GenBank/DDBJ whole genome shotgun (WGS) entry which is preliminary data.</text>
</comment>
<protein>
    <submittedName>
        <fullName evidence="2">Uncharacterized protein</fullName>
    </submittedName>
</protein>
<accession>A0AAW1P529</accession>
<evidence type="ECO:0000256" key="1">
    <source>
        <dbReference type="SAM" id="MobiDB-lite"/>
    </source>
</evidence>
<dbReference type="EMBL" id="JALJOQ010000059">
    <property type="protein sequence ID" value="KAK9803457.1"/>
    <property type="molecule type" value="Genomic_DNA"/>
</dbReference>
<feature type="compositionally biased region" description="Basic and acidic residues" evidence="1">
    <location>
        <begin position="1"/>
        <end position="25"/>
    </location>
</feature>
<dbReference type="AlphaFoldDB" id="A0AAW1P529"/>
<feature type="region of interest" description="Disordered" evidence="1">
    <location>
        <begin position="1"/>
        <end position="161"/>
    </location>
</feature>
<evidence type="ECO:0000313" key="3">
    <source>
        <dbReference type="Proteomes" id="UP001465755"/>
    </source>
</evidence>
<name>A0AAW1P529_9CHLO</name>
<organism evidence="2 3">
    <name type="scientific">Symbiochloris irregularis</name>
    <dbReference type="NCBI Taxonomy" id="706552"/>
    <lineage>
        <taxon>Eukaryota</taxon>
        <taxon>Viridiplantae</taxon>
        <taxon>Chlorophyta</taxon>
        <taxon>core chlorophytes</taxon>
        <taxon>Trebouxiophyceae</taxon>
        <taxon>Trebouxiales</taxon>
        <taxon>Trebouxiaceae</taxon>
        <taxon>Symbiochloris</taxon>
    </lineage>
</organism>
<evidence type="ECO:0000313" key="2">
    <source>
        <dbReference type="EMBL" id="KAK9803457.1"/>
    </source>
</evidence>
<proteinExistence type="predicted"/>
<dbReference type="Proteomes" id="UP001465755">
    <property type="component" value="Unassembled WGS sequence"/>
</dbReference>
<keyword evidence="3" id="KW-1185">Reference proteome</keyword>
<gene>
    <name evidence="2" type="ORF">WJX73_003993</name>
</gene>
<sequence>MSDRARAHTDGAFRKRSLSPEDKDRFRQRKRSRRDEDELDRHGSRDRRFERPRSVERGLALSAEERDSELQGPRNRWHEEREPELSSGGMEGTYGPFNPGRNLAGGRSLGGRGHLTLQGRTGRAAFGGLGSAGRVSEAGGRERGRFTGRWGGRGRMSMDHPPSMVWGARGGRFEGPGASELGPSGMRAGRGFGRSGEWQGMNGHAGRGTAAGPPQPAIDPAVLERRRKSIAARLRRQVAGLQVPADLVEEGVLERLAEVKAAEGTDLSASESAGMRPVSSSYMFKAMGADERERLPICQQRFDQTQAFEYCLQLYQAVSDIHLSKYGHFVSTAAAAASVPATR</sequence>
<feature type="compositionally biased region" description="Basic and acidic residues" evidence="1">
    <location>
        <begin position="33"/>
        <end position="56"/>
    </location>
</feature>